<dbReference type="GO" id="GO:0016020">
    <property type="term" value="C:membrane"/>
    <property type="evidence" value="ECO:0007669"/>
    <property type="project" value="InterPro"/>
</dbReference>
<evidence type="ECO:0000256" key="1">
    <source>
        <dbReference type="SAM" id="Phobius"/>
    </source>
</evidence>
<evidence type="ECO:0000313" key="3">
    <source>
        <dbReference type="EMBL" id="KSV59235.1"/>
    </source>
</evidence>
<feature type="domain" description="Prepilin type IV endopeptidase peptidase" evidence="2">
    <location>
        <begin position="2"/>
        <end position="100"/>
    </location>
</feature>
<dbReference type="Pfam" id="PF01478">
    <property type="entry name" value="Peptidase_A24"/>
    <property type="match status" value="1"/>
</dbReference>
<dbReference type="AlphaFoldDB" id="A0A0V8QFR1"/>
<gene>
    <name evidence="3" type="ORF">ASU35_09945</name>
</gene>
<keyword evidence="1" id="KW-1133">Transmembrane helix</keyword>
<dbReference type="Gene3D" id="1.20.120.1220">
    <property type="match status" value="1"/>
</dbReference>
<dbReference type="EMBL" id="LNAM01000150">
    <property type="protein sequence ID" value="KSV59235.1"/>
    <property type="molecule type" value="Genomic_DNA"/>
</dbReference>
<evidence type="ECO:0000259" key="2">
    <source>
        <dbReference type="Pfam" id="PF01478"/>
    </source>
</evidence>
<dbReference type="RefSeq" id="WP_058352542.1">
    <property type="nucleotide sequence ID" value="NZ_CABMMD010000150.1"/>
</dbReference>
<accession>A0A0V8QFR1</accession>
<reference evidence="3 4" key="1">
    <citation type="submission" date="2015-11" db="EMBL/GenBank/DDBJ databases">
        <title>Butyribacter intestini gen. nov., sp. nov., a butyric acid-producing bacterium of the family Lachnospiraceae isolated from the human faeces.</title>
        <authorList>
            <person name="Zou Y."/>
            <person name="Xue W."/>
            <person name="Luo G."/>
            <person name="Lv M."/>
        </authorList>
    </citation>
    <scope>NUCLEOTIDE SEQUENCE [LARGE SCALE GENOMIC DNA]</scope>
    <source>
        <strain evidence="3 4">ACET-33324</strain>
    </source>
</reference>
<comment type="caution">
    <text evidence="3">The sequence shown here is derived from an EMBL/GenBank/DDBJ whole genome shotgun (WGS) entry which is preliminary data.</text>
</comment>
<feature type="transmembrane region" description="Helical" evidence="1">
    <location>
        <begin position="143"/>
        <end position="160"/>
    </location>
</feature>
<proteinExistence type="predicted"/>
<name>A0A0V8QFR1_9FIRM</name>
<dbReference type="Proteomes" id="UP000054874">
    <property type="component" value="Unassembled WGS sequence"/>
</dbReference>
<feature type="transmembrane region" description="Helical" evidence="1">
    <location>
        <begin position="38"/>
        <end position="60"/>
    </location>
</feature>
<evidence type="ECO:0000313" key="4">
    <source>
        <dbReference type="Proteomes" id="UP000054874"/>
    </source>
</evidence>
<dbReference type="GO" id="GO:0004190">
    <property type="term" value="F:aspartic-type endopeptidase activity"/>
    <property type="evidence" value="ECO:0007669"/>
    <property type="project" value="InterPro"/>
</dbReference>
<keyword evidence="1" id="KW-0472">Membrane</keyword>
<sequence length="166" mass="18402">MALLIAAAVGDVQSCRVSNRIILAGLLLGVFTNIRQNGYMGIFPFFLGMLVPVLLLWLLFRFRMLGAGDIKLFSVIGGLYGASFVLRVIVAALFLGAGMSVFQLLRYKNLKFRLQYLAEYVSRYLKTGEIVPYYQKERDGDTPVVHFAVAVLGGFLLCILRKGGNL</sequence>
<organism evidence="3 4">
    <name type="scientific">Acetivibrio ethanolgignens</name>
    <dbReference type="NCBI Taxonomy" id="290052"/>
    <lineage>
        <taxon>Bacteria</taxon>
        <taxon>Bacillati</taxon>
        <taxon>Bacillota</taxon>
        <taxon>Clostridia</taxon>
        <taxon>Eubacteriales</taxon>
        <taxon>Oscillospiraceae</taxon>
        <taxon>Acetivibrio</taxon>
    </lineage>
</organism>
<keyword evidence="4" id="KW-1185">Reference proteome</keyword>
<protein>
    <recommendedName>
        <fullName evidence="2">Prepilin type IV endopeptidase peptidase domain-containing protein</fullName>
    </recommendedName>
</protein>
<keyword evidence="1" id="KW-0812">Transmembrane</keyword>
<dbReference type="InterPro" id="IPR000045">
    <property type="entry name" value="Prepilin_IV_endopep_pep"/>
</dbReference>
<dbReference type="STRING" id="290052.ASU35_09945"/>
<feature type="transmembrane region" description="Helical" evidence="1">
    <location>
        <begin position="72"/>
        <end position="105"/>
    </location>
</feature>